<dbReference type="InterPro" id="IPR021109">
    <property type="entry name" value="Peptidase_aspartic_dom_sf"/>
</dbReference>
<sequence>MSSRDPVEELAEALRRALASAAGSATPASVSAAAAAVSSPPVYASPMVVPAPYSGAAEDCNGFLLQCSLTLEMQSHLYPDDRAKIAFIISRLDGKALRWAEPLWSQSNPMMSSLSAFTRHFREVFGRPEGDSSVGERLCRIKQGNLSVTEYALQFRTLAAASGWNEQALITTYRQGLDPQVRLHLAAHEDSMGLEKFIQLSVRLATRMQLCFEEHQSQPAASTAPAQPGPVSHPEPADDAMQLELSEVSSADRQWERQRRLAQSCCFYCGGSGHFVAKCPLRPARALVSSLFPTQNISKPLSVLVSLTTHEFCVSATALIDSGSAGNFISGALCRQLQLPTAATPKIYQVHAVTGKLLRQVRRQAGPLRLHIGVMHTEEIVLMVLEDSTAEVVLGRPWLEQHDPIISWRTGEILRWGHKCFEGCFPERPNPRPSRPHALQVHATSVESPLEARSVNIPACYSHFWDVFCPKKASKLPPHRPWDCAIDLIPGEPVPKGRIYSLTLPEEKAMEEYIKEALAQGYICPSTSPAASSFFFVAKKDGGLRPCIDYRALNKITVKFRYPLPLVPAALERLRGATVFTKLDLRSAYNLIRIRKGDEWKTAFVTPTGHYEYRVMPYGLANAPSVFQDFMHEVLRDFLHKFVVVYIDDILIYSRSMADHQRHVAEVLHRLRDHNLFLKAEKCLFHQPTVQFLGYVIDHSGVRMDEKKVTAVRDWPAPTTVKELQRFLGFANFYRRFIRGYSSVTSPLTNLLRNKPKTLVWTPAATHAFQTLKQAFTTAPLLVHPDPELPFIVEVDASTTGVGAVLSQQQGNPRKLHPCAFFSRKLNPAEVNYDIGNRELLAVKLALEEWRHWLEGAKHPFTVLTDHKNLEYLRAAKRLNPRQARWALFFTRFKFTISYRPGSKNVKADALSRIYGPDIASEDPEPVLPEKIFASPISWSEGTLPESGAPPGCPPGLQFIPRSHRTSLIHATHVSLGTGHPGIKGTLSLLQQRFWWPRMAVDVKRYVQGCRECAMSKSPRHLPAGKLLPLPVPNRPWSHLGIDFIVDLPASEGCTCVLVIVDRFSKACRLMPLPGPPTALETAEYLFNHVFRYYGLPEDIVSDRGPQFTSRVWRAFFKRLGVTISLSSGYHPQTNGQTERKIQEIGRFLRTFCHSHQESWSQFLGWAEYAQNSLRQSTTGLTPFQCVLGYQPPLFPWDGEPSDVPAVDYWFRESERVWGEAHRQLQRALRRRRSTADLRRSQAPAYQPGQKVWLSTRDIKLRLPCKKLSPRFIGPFTIVRQINPVTYRLQLPPEYRIHPVFHVSLLKPHHPSVLLSTGPGVAEEPPLPLIVDDGTAYLVKEILDSRRRGGRLEYLVDWEGYGPEERSWVPRNDILDPSLLEDFHTSHPSRPAPRGRGRPPRRRGPSSQPSPGHYRPDLAHYLEKTIRSAVEQHLFDAHMQPDQSLQQSSEAAGQATLPATTARQRRRQQREQEENHERCRNDIDKENIPSRGLNSSASVSISITEESERRLATADEDSRSRKPKHSPTLTELSHNKGSLSHPGSSKSHDRDMADGMDNTHNREARKTNGSAHPKTPAMKIQEAINGPALSDGCEDVPRLDLSTLMEDSNWGVPAYSSWHRDNMDSEEAHLSPHTGGKMIRQLLEEDSDPMLSPRFYAYGNSQQYLDDTEVPPSPPNTHSFISRRRSSSLGSCEYECEELTSTQLSKKIHSLKKKIRKFEEKFEEERKYRPSHSDKAANPEVLRWMNELAKLRKDLKEHSLLKSEEDLAPLPRQRSNTLPKSFGSQLERKSNESKAPKPPVESTLETVMNKLQEKRTESGRPEDIKASDMTREQIGAEKVALQKALLYYEGIHGRPITKTERQLMKPLYDRYRLVKQILCRASTIPVIEEEDGSDEDNDNRTQFAQLTVRPELSMLGFLDHLDEEVDGFISPVDELSPSKNSTDMRLSNLHAATIQELVEQLQEAREEKKRIRKNLREFEDQFFRQNGRNVQKEDRSPLAVEYNEYKHIKAKLKLLEVLISKRDSSKFI</sequence>
<accession>A0AAE0RFV0</accession>
<dbReference type="GO" id="GO:0008270">
    <property type="term" value="F:zinc ion binding"/>
    <property type="evidence" value="ECO:0007669"/>
    <property type="project" value="UniProtKB-KW"/>
</dbReference>
<dbReference type="InterPro" id="IPR041588">
    <property type="entry name" value="Integrase_H2C2"/>
</dbReference>
<dbReference type="PANTHER" id="PTHR37984">
    <property type="entry name" value="PROTEIN CBG26694"/>
    <property type="match status" value="1"/>
</dbReference>
<dbReference type="InterPro" id="IPR000953">
    <property type="entry name" value="Chromo/chromo_shadow_dom"/>
</dbReference>
<dbReference type="Gene3D" id="3.10.20.370">
    <property type="match status" value="1"/>
</dbReference>
<dbReference type="Pfam" id="PF00385">
    <property type="entry name" value="Chromo"/>
    <property type="match status" value="1"/>
</dbReference>
<dbReference type="Pfam" id="PF17919">
    <property type="entry name" value="RT_RNaseH_2"/>
    <property type="match status" value="1"/>
</dbReference>
<keyword evidence="14" id="KW-0695">RNA-directed DNA polymerase</keyword>
<dbReference type="Gene3D" id="3.30.420.10">
    <property type="entry name" value="Ribonuclease H-like superfamily/Ribonuclease H"/>
    <property type="match status" value="1"/>
</dbReference>
<evidence type="ECO:0000256" key="15">
    <source>
        <dbReference type="ARBA" id="ARBA00022932"/>
    </source>
</evidence>
<dbReference type="InterPro" id="IPR001878">
    <property type="entry name" value="Znf_CCHC"/>
</dbReference>
<evidence type="ECO:0000256" key="16">
    <source>
        <dbReference type="ARBA" id="ARBA00023125"/>
    </source>
</evidence>
<evidence type="ECO:0000256" key="13">
    <source>
        <dbReference type="ARBA" id="ARBA00022908"/>
    </source>
</evidence>
<feature type="compositionally biased region" description="Polar residues" evidence="22">
    <location>
        <begin position="1492"/>
        <end position="1504"/>
    </location>
</feature>
<keyword evidence="9" id="KW-0064">Aspartyl protease</keyword>
<evidence type="ECO:0000259" key="24">
    <source>
        <dbReference type="PROSITE" id="PS50158"/>
    </source>
</evidence>
<evidence type="ECO:0000256" key="20">
    <source>
        <dbReference type="PROSITE-ProRule" id="PRU00047"/>
    </source>
</evidence>
<keyword evidence="15" id="KW-0239">DNA-directed DNA polymerase</keyword>
<keyword evidence="10" id="KW-0255">Endonuclease</keyword>
<dbReference type="SUPFAM" id="SSF57756">
    <property type="entry name" value="Retrovirus zinc finger-like domains"/>
    <property type="match status" value="1"/>
</dbReference>
<dbReference type="SUPFAM" id="SSF53098">
    <property type="entry name" value="Ribonuclease H-like"/>
    <property type="match status" value="1"/>
</dbReference>
<dbReference type="Pfam" id="PF17921">
    <property type="entry name" value="Integrase_H2C2"/>
    <property type="match status" value="1"/>
</dbReference>
<dbReference type="Pfam" id="PF26116">
    <property type="entry name" value="FAM13A"/>
    <property type="match status" value="1"/>
</dbReference>
<dbReference type="InterPro" id="IPR043128">
    <property type="entry name" value="Rev_trsase/Diguanyl_cyclase"/>
</dbReference>
<dbReference type="InterPro" id="IPR050951">
    <property type="entry name" value="Retrovirus_Pol_polyprotein"/>
</dbReference>
<dbReference type="Pfam" id="PF24626">
    <property type="entry name" value="SH3_Tf2-1"/>
    <property type="match status" value="1"/>
</dbReference>
<evidence type="ECO:0000256" key="12">
    <source>
        <dbReference type="ARBA" id="ARBA00022842"/>
    </source>
</evidence>
<dbReference type="GO" id="GO:0015074">
    <property type="term" value="P:DNA integration"/>
    <property type="evidence" value="ECO:0007669"/>
    <property type="project" value="UniProtKB-KW"/>
</dbReference>
<comment type="similarity">
    <text evidence="2">Belongs to the beta type-B retroviral polymerase family. HERV class-II K(HML-2) pol subfamily.</text>
</comment>
<evidence type="ECO:0000256" key="7">
    <source>
        <dbReference type="ARBA" id="ARBA00022722"/>
    </source>
</evidence>
<dbReference type="CDD" id="cd00303">
    <property type="entry name" value="retropepsin_like"/>
    <property type="match status" value="1"/>
</dbReference>
<evidence type="ECO:0000256" key="18">
    <source>
        <dbReference type="ARBA" id="ARBA00023268"/>
    </source>
</evidence>
<evidence type="ECO:0000313" key="28">
    <source>
        <dbReference type="Proteomes" id="UP001274896"/>
    </source>
</evidence>
<keyword evidence="28" id="KW-1185">Reference proteome</keyword>
<keyword evidence="12" id="KW-0460">Magnesium</keyword>
<keyword evidence="20" id="KW-0863">Zinc-finger</keyword>
<evidence type="ECO:0000256" key="21">
    <source>
        <dbReference type="SAM" id="Coils"/>
    </source>
</evidence>
<dbReference type="InterPro" id="IPR045358">
    <property type="entry name" value="Ty3_capsid"/>
</dbReference>
<evidence type="ECO:0000256" key="9">
    <source>
        <dbReference type="ARBA" id="ARBA00022750"/>
    </source>
</evidence>
<feature type="compositionally biased region" description="Basic and acidic residues" evidence="22">
    <location>
        <begin position="1786"/>
        <end position="1795"/>
    </location>
</feature>
<dbReference type="CDD" id="cd09274">
    <property type="entry name" value="RNase_HI_RT_Ty3"/>
    <property type="match status" value="1"/>
</dbReference>
<feature type="coiled-coil region" evidence="21">
    <location>
        <begin position="1701"/>
        <end position="1728"/>
    </location>
</feature>
<keyword evidence="8" id="KW-0479">Metal-binding</keyword>
<feature type="region of interest" description="Disordered" evidence="22">
    <location>
        <begin position="1441"/>
        <end position="1576"/>
    </location>
</feature>
<dbReference type="InterPro" id="IPR001584">
    <property type="entry name" value="Integrase_cat-core"/>
</dbReference>
<dbReference type="PROSITE" id="PS50013">
    <property type="entry name" value="CHROMO_2"/>
    <property type="match status" value="1"/>
</dbReference>
<evidence type="ECO:0000256" key="4">
    <source>
        <dbReference type="ARBA" id="ARBA00022670"/>
    </source>
</evidence>
<feature type="compositionally biased region" description="Polar residues" evidence="22">
    <location>
        <begin position="1773"/>
        <end position="1784"/>
    </location>
</feature>
<organism evidence="27 28">
    <name type="scientific">Hemibagrus guttatus</name>
    <dbReference type="NCBI Taxonomy" id="175788"/>
    <lineage>
        <taxon>Eukaryota</taxon>
        <taxon>Metazoa</taxon>
        <taxon>Chordata</taxon>
        <taxon>Craniata</taxon>
        <taxon>Vertebrata</taxon>
        <taxon>Euteleostomi</taxon>
        <taxon>Actinopterygii</taxon>
        <taxon>Neopterygii</taxon>
        <taxon>Teleostei</taxon>
        <taxon>Ostariophysi</taxon>
        <taxon>Siluriformes</taxon>
        <taxon>Bagridae</taxon>
        <taxon>Hemibagrus</taxon>
    </lineage>
</organism>
<keyword evidence="4" id="KW-0645">Protease</keyword>
<feature type="domain" description="Integrase catalytic" evidence="26">
    <location>
        <begin position="1032"/>
        <end position="1191"/>
    </location>
</feature>
<dbReference type="GO" id="GO:0006508">
    <property type="term" value="P:proteolysis"/>
    <property type="evidence" value="ECO:0007669"/>
    <property type="project" value="UniProtKB-KW"/>
</dbReference>
<dbReference type="Gene3D" id="1.10.340.70">
    <property type="match status" value="1"/>
</dbReference>
<dbReference type="InterPro" id="IPR059029">
    <property type="entry name" value="FAM13A_dom"/>
</dbReference>
<keyword evidence="6" id="KW-0548">Nucleotidyltransferase</keyword>
<feature type="domain" description="Chromo" evidence="23">
    <location>
        <begin position="1337"/>
        <end position="1395"/>
    </location>
</feature>
<dbReference type="GO" id="GO:0006310">
    <property type="term" value="P:DNA recombination"/>
    <property type="evidence" value="ECO:0007669"/>
    <property type="project" value="UniProtKB-KW"/>
</dbReference>
<evidence type="ECO:0000256" key="22">
    <source>
        <dbReference type="SAM" id="MobiDB-lite"/>
    </source>
</evidence>
<comment type="caution">
    <text evidence="27">The sequence shown here is derived from an EMBL/GenBank/DDBJ whole genome shotgun (WGS) entry which is preliminary data.</text>
</comment>
<dbReference type="GO" id="GO:0003964">
    <property type="term" value="F:RNA-directed DNA polymerase activity"/>
    <property type="evidence" value="ECO:0007669"/>
    <property type="project" value="UniProtKB-KW"/>
</dbReference>
<dbReference type="FunFam" id="3.30.420.10:FF:000032">
    <property type="entry name" value="Retrovirus-related Pol polyprotein from transposon 297-like Protein"/>
    <property type="match status" value="1"/>
</dbReference>
<dbReference type="Gene3D" id="3.30.70.270">
    <property type="match status" value="2"/>
</dbReference>
<feature type="compositionally biased region" description="Basic and acidic residues" evidence="22">
    <location>
        <begin position="1546"/>
        <end position="1566"/>
    </location>
</feature>
<dbReference type="SUPFAM" id="SSF54160">
    <property type="entry name" value="Chromo domain-like"/>
    <property type="match status" value="1"/>
</dbReference>
<dbReference type="Gene3D" id="4.10.60.10">
    <property type="entry name" value="Zinc finger, CCHC-type"/>
    <property type="match status" value="1"/>
</dbReference>
<evidence type="ECO:0000256" key="19">
    <source>
        <dbReference type="ARBA" id="ARBA00039658"/>
    </source>
</evidence>
<evidence type="ECO:0000256" key="17">
    <source>
        <dbReference type="ARBA" id="ARBA00023172"/>
    </source>
</evidence>
<dbReference type="FunFam" id="3.10.20.370:FF:000003">
    <property type="entry name" value="Transposon Tf2-6 polyprotein"/>
    <property type="match status" value="1"/>
</dbReference>
<keyword evidence="13" id="KW-0229">DNA integration</keyword>
<dbReference type="EC" id="3.1.26.4" evidence="3"/>
<dbReference type="Pfam" id="PF00078">
    <property type="entry name" value="RVT_1"/>
    <property type="match status" value="1"/>
</dbReference>
<feature type="compositionally biased region" description="Polar residues" evidence="22">
    <location>
        <begin position="1527"/>
        <end position="1545"/>
    </location>
</feature>
<feature type="domain" description="CCHC-type" evidence="24">
    <location>
        <begin position="266"/>
        <end position="280"/>
    </location>
</feature>
<feature type="compositionally biased region" description="Low complexity" evidence="22">
    <location>
        <begin position="217"/>
        <end position="226"/>
    </location>
</feature>
<dbReference type="InterPro" id="IPR016197">
    <property type="entry name" value="Chromo-like_dom_sf"/>
</dbReference>
<keyword evidence="7" id="KW-0540">Nuclease</keyword>
<evidence type="ECO:0000256" key="8">
    <source>
        <dbReference type="ARBA" id="ARBA00022723"/>
    </source>
</evidence>
<dbReference type="GO" id="GO:0005634">
    <property type="term" value="C:nucleus"/>
    <property type="evidence" value="ECO:0007669"/>
    <property type="project" value="UniProtKB-SubCell"/>
</dbReference>
<dbReference type="InterPro" id="IPR056924">
    <property type="entry name" value="SH3_Tf2-1"/>
</dbReference>
<dbReference type="InterPro" id="IPR023780">
    <property type="entry name" value="Chromo_domain"/>
</dbReference>
<dbReference type="InterPro" id="IPR036875">
    <property type="entry name" value="Znf_CCHC_sf"/>
</dbReference>
<feature type="compositionally biased region" description="Basic and acidic residues" evidence="22">
    <location>
        <begin position="1469"/>
        <end position="1488"/>
    </location>
</feature>
<keyword evidence="16" id="KW-0238">DNA-binding</keyword>
<evidence type="ECO:0000259" key="23">
    <source>
        <dbReference type="PROSITE" id="PS50013"/>
    </source>
</evidence>
<dbReference type="SUPFAM" id="SSF50630">
    <property type="entry name" value="Acid proteases"/>
    <property type="match status" value="1"/>
</dbReference>
<evidence type="ECO:0000256" key="11">
    <source>
        <dbReference type="ARBA" id="ARBA00022801"/>
    </source>
</evidence>
<dbReference type="PROSITE" id="PS50158">
    <property type="entry name" value="ZF_CCHC"/>
    <property type="match status" value="1"/>
</dbReference>
<dbReference type="GO" id="GO:0004523">
    <property type="term" value="F:RNA-DNA hybrid ribonuclease activity"/>
    <property type="evidence" value="ECO:0007669"/>
    <property type="project" value="UniProtKB-EC"/>
</dbReference>
<feature type="domain" description="Reverse transcriptase" evidence="25">
    <location>
        <begin position="518"/>
        <end position="697"/>
    </location>
</feature>
<proteinExistence type="inferred from homology"/>
<evidence type="ECO:0000313" key="27">
    <source>
        <dbReference type="EMBL" id="KAK3553585.1"/>
    </source>
</evidence>
<comment type="subcellular location">
    <subcellularLocation>
        <location evidence="1">Nucleus</location>
    </subcellularLocation>
</comment>
<keyword evidence="20" id="KW-0862">Zinc</keyword>
<feature type="region of interest" description="Disordered" evidence="22">
    <location>
        <begin position="1763"/>
        <end position="1803"/>
    </location>
</feature>
<dbReference type="Gene3D" id="2.40.70.10">
    <property type="entry name" value="Acid Proteases"/>
    <property type="match status" value="1"/>
</dbReference>
<reference evidence="27" key="1">
    <citation type="submission" date="2023-06" db="EMBL/GenBank/DDBJ databases">
        <title>Male Hemibagrus guttatus genome.</title>
        <authorList>
            <person name="Bian C."/>
        </authorList>
    </citation>
    <scope>NUCLEOTIDE SEQUENCE</scope>
    <source>
        <strain evidence="27">Male_cb2023</strain>
        <tissue evidence="27">Muscle</tissue>
    </source>
</reference>
<keyword evidence="17" id="KW-0233">DNA recombination</keyword>
<dbReference type="GO" id="GO:0004190">
    <property type="term" value="F:aspartic-type endopeptidase activity"/>
    <property type="evidence" value="ECO:0007669"/>
    <property type="project" value="UniProtKB-KW"/>
</dbReference>
<keyword evidence="11" id="KW-0378">Hydrolase</keyword>
<evidence type="ECO:0000256" key="3">
    <source>
        <dbReference type="ARBA" id="ARBA00012180"/>
    </source>
</evidence>
<dbReference type="InterPro" id="IPR000477">
    <property type="entry name" value="RT_dom"/>
</dbReference>
<evidence type="ECO:0000256" key="1">
    <source>
        <dbReference type="ARBA" id="ARBA00004123"/>
    </source>
</evidence>
<dbReference type="InterPro" id="IPR036397">
    <property type="entry name" value="RNaseH_sf"/>
</dbReference>
<keyword evidence="5" id="KW-0808">Transferase</keyword>
<evidence type="ECO:0000259" key="26">
    <source>
        <dbReference type="PROSITE" id="PS50994"/>
    </source>
</evidence>
<feature type="region of interest" description="Disordered" evidence="22">
    <location>
        <begin position="217"/>
        <end position="237"/>
    </location>
</feature>
<dbReference type="PROSITE" id="PS50878">
    <property type="entry name" value="RT_POL"/>
    <property type="match status" value="1"/>
</dbReference>
<dbReference type="SMART" id="SM00298">
    <property type="entry name" value="CHROMO"/>
    <property type="match status" value="1"/>
</dbReference>
<dbReference type="CDD" id="cd01647">
    <property type="entry name" value="RT_LTR"/>
    <property type="match status" value="1"/>
</dbReference>
<dbReference type="Gene3D" id="2.40.50.40">
    <property type="match status" value="1"/>
</dbReference>
<dbReference type="EMBL" id="JAUCMX010000002">
    <property type="protein sequence ID" value="KAK3553585.1"/>
    <property type="molecule type" value="Genomic_DNA"/>
</dbReference>
<keyword evidence="18" id="KW-0511">Multifunctional enzyme</keyword>
<keyword evidence="21" id="KW-0175">Coiled coil</keyword>
<dbReference type="Gene3D" id="3.10.10.10">
    <property type="entry name" value="HIV Type 1 Reverse Transcriptase, subunit A, domain 1"/>
    <property type="match status" value="1"/>
</dbReference>
<evidence type="ECO:0000259" key="25">
    <source>
        <dbReference type="PROSITE" id="PS50878"/>
    </source>
</evidence>
<dbReference type="PANTHER" id="PTHR37984:SF5">
    <property type="entry name" value="PROTEIN NYNRIN-LIKE"/>
    <property type="match status" value="1"/>
</dbReference>
<protein>
    <recommendedName>
        <fullName evidence="19">Gypsy retrotransposon integrase-like protein 1</fullName>
        <ecNumber evidence="3">3.1.26.4</ecNumber>
    </recommendedName>
</protein>
<evidence type="ECO:0000256" key="5">
    <source>
        <dbReference type="ARBA" id="ARBA00022679"/>
    </source>
</evidence>
<feature type="compositionally biased region" description="Polar residues" evidence="22">
    <location>
        <begin position="1441"/>
        <end position="1462"/>
    </location>
</feature>
<feature type="compositionally biased region" description="Basic residues" evidence="22">
    <location>
        <begin position="1393"/>
        <end position="1404"/>
    </location>
</feature>
<name>A0AAE0RFV0_9TELE</name>
<feature type="compositionally biased region" description="Basic and acidic residues" evidence="22">
    <location>
        <begin position="1506"/>
        <end position="1520"/>
    </location>
</feature>
<dbReference type="PROSITE" id="PS50994">
    <property type="entry name" value="INTEGRASE"/>
    <property type="match status" value="1"/>
</dbReference>
<dbReference type="SUPFAM" id="SSF56672">
    <property type="entry name" value="DNA/RNA polymerases"/>
    <property type="match status" value="1"/>
</dbReference>
<dbReference type="GO" id="GO:0003677">
    <property type="term" value="F:DNA binding"/>
    <property type="evidence" value="ECO:0007669"/>
    <property type="project" value="UniProtKB-KW"/>
</dbReference>
<dbReference type="InterPro" id="IPR012337">
    <property type="entry name" value="RNaseH-like_sf"/>
</dbReference>
<dbReference type="GO" id="GO:0003887">
    <property type="term" value="F:DNA-directed DNA polymerase activity"/>
    <property type="evidence" value="ECO:0007669"/>
    <property type="project" value="UniProtKB-KW"/>
</dbReference>
<feature type="coiled-coil region" evidence="21">
    <location>
        <begin position="1947"/>
        <end position="1981"/>
    </location>
</feature>
<gene>
    <name evidence="27" type="ORF">QTP70_005755</name>
</gene>
<evidence type="ECO:0000256" key="6">
    <source>
        <dbReference type="ARBA" id="ARBA00022695"/>
    </source>
</evidence>
<evidence type="ECO:0000256" key="10">
    <source>
        <dbReference type="ARBA" id="ARBA00022759"/>
    </source>
</evidence>
<dbReference type="Pfam" id="PF19259">
    <property type="entry name" value="Ty3_capsid"/>
    <property type="match status" value="1"/>
</dbReference>
<evidence type="ECO:0000256" key="2">
    <source>
        <dbReference type="ARBA" id="ARBA00010879"/>
    </source>
</evidence>
<dbReference type="Proteomes" id="UP001274896">
    <property type="component" value="Unassembled WGS sequence"/>
</dbReference>
<feature type="region of interest" description="Disordered" evidence="22">
    <location>
        <begin position="1379"/>
        <end position="1416"/>
    </location>
</feature>
<evidence type="ECO:0000256" key="14">
    <source>
        <dbReference type="ARBA" id="ARBA00022918"/>
    </source>
</evidence>
<dbReference type="Pfam" id="PF00665">
    <property type="entry name" value="rve"/>
    <property type="match status" value="1"/>
</dbReference>
<dbReference type="FunFam" id="3.30.70.270:FF:000020">
    <property type="entry name" value="Transposon Tf2-6 polyprotein-like Protein"/>
    <property type="match status" value="1"/>
</dbReference>
<dbReference type="InterPro" id="IPR043502">
    <property type="entry name" value="DNA/RNA_pol_sf"/>
</dbReference>
<dbReference type="InterPro" id="IPR041577">
    <property type="entry name" value="RT_RNaseH_2"/>
</dbReference>